<evidence type="ECO:0000313" key="7">
    <source>
        <dbReference type="Proteomes" id="UP000504606"/>
    </source>
</evidence>
<evidence type="ECO:0000256" key="2">
    <source>
        <dbReference type="ARBA" id="ARBA00022692"/>
    </source>
</evidence>
<evidence type="ECO:0000313" key="8">
    <source>
        <dbReference type="RefSeq" id="XP_026275755.1"/>
    </source>
</evidence>
<feature type="transmembrane region" description="Helical" evidence="6">
    <location>
        <begin position="102"/>
        <end position="132"/>
    </location>
</feature>
<feature type="transmembrane region" description="Helical" evidence="6">
    <location>
        <begin position="138"/>
        <end position="156"/>
    </location>
</feature>
<keyword evidence="4 6" id="KW-0472">Membrane</keyword>
<accession>A0A6J1S935</accession>
<dbReference type="InterPro" id="IPR004299">
    <property type="entry name" value="MBOAT_fam"/>
</dbReference>
<dbReference type="GO" id="GO:0005783">
    <property type="term" value="C:endoplasmic reticulum"/>
    <property type="evidence" value="ECO:0007669"/>
    <property type="project" value="TreeGrafter"/>
</dbReference>
<reference evidence="8" key="1">
    <citation type="submission" date="2025-08" db="UniProtKB">
        <authorList>
            <consortium name="RefSeq"/>
        </authorList>
    </citation>
    <scope>IDENTIFICATION</scope>
    <source>
        <tissue evidence="8">Whole organism</tissue>
    </source>
</reference>
<comment type="subcellular location">
    <subcellularLocation>
        <location evidence="1">Membrane</location>
        <topology evidence="1">Multi-pass membrane protein</topology>
    </subcellularLocation>
</comment>
<evidence type="ECO:0000256" key="5">
    <source>
        <dbReference type="ARBA" id="ARBA00038268"/>
    </source>
</evidence>
<feature type="transmembrane region" description="Helical" evidence="6">
    <location>
        <begin position="461"/>
        <end position="487"/>
    </location>
</feature>
<feature type="transmembrane region" description="Helical" evidence="6">
    <location>
        <begin position="435"/>
        <end position="455"/>
    </location>
</feature>
<feature type="transmembrane region" description="Helical" evidence="6">
    <location>
        <begin position="12"/>
        <end position="33"/>
    </location>
</feature>
<evidence type="ECO:0000256" key="6">
    <source>
        <dbReference type="SAM" id="Phobius"/>
    </source>
</evidence>
<keyword evidence="7" id="KW-1185">Reference proteome</keyword>
<keyword evidence="2 6" id="KW-0812">Transmembrane</keyword>
<name>A0A6J1S935_FRAOC</name>
<dbReference type="GeneID" id="113204702"/>
<dbReference type="AlphaFoldDB" id="A0A6J1S935"/>
<organism evidence="7 8">
    <name type="scientific">Frankliniella occidentalis</name>
    <name type="common">Western flower thrips</name>
    <name type="synonym">Euthrips occidentalis</name>
    <dbReference type="NCBI Taxonomy" id="133901"/>
    <lineage>
        <taxon>Eukaryota</taxon>
        <taxon>Metazoa</taxon>
        <taxon>Ecdysozoa</taxon>
        <taxon>Arthropoda</taxon>
        <taxon>Hexapoda</taxon>
        <taxon>Insecta</taxon>
        <taxon>Pterygota</taxon>
        <taxon>Neoptera</taxon>
        <taxon>Paraneoptera</taxon>
        <taxon>Thysanoptera</taxon>
        <taxon>Terebrantia</taxon>
        <taxon>Thripoidea</taxon>
        <taxon>Thripidae</taxon>
        <taxon>Frankliniella</taxon>
    </lineage>
</organism>
<dbReference type="OrthoDB" id="420606at2759"/>
<dbReference type="GO" id="GO:0016020">
    <property type="term" value="C:membrane"/>
    <property type="evidence" value="ECO:0007669"/>
    <property type="project" value="UniProtKB-SubCell"/>
</dbReference>
<feature type="transmembrane region" description="Helical" evidence="6">
    <location>
        <begin position="286"/>
        <end position="305"/>
    </location>
</feature>
<dbReference type="InterPro" id="IPR051085">
    <property type="entry name" value="MB_O-acyltransferase"/>
</dbReference>
<dbReference type="CTD" id="44098"/>
<comment type="similarity">
    <text evidence="5">Belongs to the membrane-bound acyltransferase family. HHAT subfamily.</text>
</comment>
<feature type="transmembrane region" description="Helical" evidence="6">
    <location>
        <begin position="249"/>
        <end position="274"/>
    </location>
</feature>
<keyword evidence="3 6" id="KW-1133">Transmembrane helix</keyword>
<protein>
    <submittedName>
        <fullName evidence="8">Protein-cysteine N-palmitoyltransferase Rasp</fullName>
    </submittedName>
</protein>
<dbReference type="Proteomes" id="UP000504606">
    <property type="component" value="Unplaced"/>
</dbReference>
<dbReference type="GO" id="GO:0016409">
    <property type="term" value="F:palmitoyltransferase activity"/>
    <property type="evidence" value="ECO:0007669"/>
    <property type="project" value="TreeGrafter"/>
</dbReference>
<gene>
    <name evidence="8" type="primary">LOC113204702</name>
</gene>
<dbReference type="KEGG" id="foc:113204702"/>
<feature type="transmembrane region" description="Helical" evidence="6">
    <location>
        <begin position="208"/>
        <end position="228"/>
    </location>
</feature>
<sequence>MVCNSIATLPRIEIISYWVLWVGGVFYSTYHVYLVSDTFGKQFGIEELGPGWSIIGRRKDISDYEWQTWLPFLWNLLPWFIVHHVGAELLRLCQCKELLRIWYISVTCLFTTNYCGLIPLIPMIISPIFLFFIAKLKRTLMCWLTSIFLLIGLSLFQTSLLSDEQIMVLCVCCAWAQLRCMSFCMDWINGETWSVAPLLKDDCSPQVVRLLSYIFYLPLMFLGPFVPYKDFERAIQADITSWQCFKMRILRLLLNSIRFLGWMFFTELCLHFIYCNAIQLHYEALQFLDTWTLFGLAYCIGQFFLNKYVVIYGLMGTLAEFDALNTPPVPRCIAHISMYSDMWRHFDRGFYNFLRGYIYDPLLEQFSTDRKRHILLTTVCFAFVYVWHGLSLNIFIWSLCNFAGIILESLGREVTTLPSYQELERKLSPANVRRLRALATSPLFIMSAMTMFFFLGGYEVGIVFVAQIYSSSLLRFAVLLLFAYCMCQVSIEIKLIKEKYVNTQQKVN</sequence>
<dbReference type="Pfam" id="PF03062">
    <property type="entry name" value="MBOAT"/>
    <property type="match status" value="1"/>
</dbReference>
<proteinExistence type="inferred from homology"/>
<evidence type="ECO:0000256" key="4">
    <source>
        <dbReference type="ARBA" id="ARBA00023136"/>
    </source>
</evidence>
<dbReference type="RefSeq" id="XP_026275755.1">
    <property type="nucleotide sequence ID" value="XM_026419970.2"/>
</dbReference>
<feature type="transmembrane region" description="Helical" evidence="6">
    <location>
        <begin position="372"/>
        <end position="388"/>
    </location>
</feature>
<dbReference type="PANTHER" id="PTHR13285:SF18">
    <property type="entry name" value="PROTEIN-CYSTEINE N-PALMITOYLTRANSFERASE RASP"/>
    <property type="match status" value="1"/>
</dbReference>
<evidence type="ECO:0000256" key="1">
    <source>
        <dbReference type="ARBA" id="ARBA00004141"/>
    </source>
</evidence>
<dbReference type="PANTHER" id="PTHR13285">
    <property type="entry name" value="ACYLTRANSFERASE"/>
    <property type="match status" value="1"/>
</dbReference>
<evidence type="ECO:0000256" key="3">
    <source>
        <dbReference type="ARBA" id="ARBA00022989"/>
    </source>
</evidence>